<dbReference type="EMBL" id="MK500392">
    <property type="protein sequence ID" value="QBK88562.1"/>
    <property type="molecule type" value="Genomic_DNA"/>
</dbReference>
<protein>
    <submittedName>
        <fullName evidence="1">Uncharacterized protein</fullName>
    </submittedName>
</protein>
<accession>A0A481YZ80</accession>
<evidence type="ECO:0000313" key="1">
    <source>
        <dbReference type="EMBL" id="QBK88562.1"/>
    </source>
</evidence>
<proteinExistence type="predicted"/>
<sequence length="109" mass="12928">MINRTKYENFYWSPLHTGPESTDCYKLNKKNCVKYSNCGLCLKNGRLNCLPGDEQGPFFKEDCMGWFHNNHYDRYHIGEKVLRATPPWNMHYPSYETRYPSPVIRSTLL</sequence>
<name>A0A481YZ80_9VIRU</name>
<gene>
    <name evidence="1" type="ORF">LCMiAC01_02390</name>
</gene>
<organism evidence="1">
    <name type="scientific">Mimivirus LCMiAC01</name>
    <dbReference type="NCBI Taxonomy" id="2506608"/>
    <lineage>
        <taxon>Viruses</taxon>
        <taxon>Varidnaviria</taxon>
        <taxon>Bamfordvirae</taxon>
        <taxon>Nucleocytoviricota</taxon>
        <taxon>Megaviricetes</taxon>
        <taxon>Imitervirales</taxon>
        <taxon>Mimiviridae</taxon>
        <taxon>Klosneuvirinae</taxon>
    </lineage>
</organism>
<reference evidence="1" key="1">
    <citation type="journal article" date="2019" name="MBio">
        <title>Virus Genomes from Deep Sea Sediments Expand the Ocean Megavirome and Support Independent Origins of Viral Gigantism.</title>
        <authorList>
            <person name="Backstrom D."/>
            <person name="Yutin N."/>
            <person name="Jorgensen S.L."/>
            <person name="Dharamshi J."/>
            <person name="Homa F."/>
            <person name="Zaremba-Niedwiedzka K."/>
            <person name="Spang A."/>
            <person name="Wolf Y.I."/>
            <person name="Koonin E.V."/>
            <person name="Ettema T.J."/>
        </authorList>
    </citation>
    <scope>NUCLEOTIDE SEQUENCE</scope>
</reference>